<comment type="caution">
    <text evidence="1">The sequence shown here is derived from an EMBL/GenBank/DDBJ whole genome shotgun (WGS) entry which is preliminary data.</text>
</comment>
<keyword evidence="2" id="KW-1185">Reference proteome</keyword>
<sequence length="138" mass="15420">MARSFASDRMMLVYEHKTNGRKLVPNGLSSMDEEGIVMIMSGNPDICMMTKAIQPGVTSVDLYKIDLMSEDQKTAAAKVTGLEKPGDKEEVPWKVVFRHEWEGHSFNELVILYPETTTGQVKTAETGNQENKLGNIQK</sequence>
<reference evidence="1" key="1">
    <citation type="submission" date="2023-07" db="EMBL/GenBank/DDBJ databases">
        <title>Black Yeasts Isolated from many extreme environments.</title>
        <authorList>
            <person name="Coleine C."/>
            <person name="Stajich J.E."/>
            <person name="Selbmann L."/>
        </authorList>
    </citation>
    <scope>NUCLEOTIDE SEQUENCE</scope>
    <source>
        <strain evidence="1">CCFEE 5714</strain>
    </source>
</reference>
<dbReference type="Proteomes" id="UP001281147">
    <property type="component" value="Unassembled WGS sequence"/>
</dbReference>
<evidence type="ECO:0000313" key="2">
    <source>
        <dbReference type="Proteomes" id="UP001281147"/>
    </source>
</evidence>
<organism evidence="1 2">
    <name type="scientific">Vermiconidia calcicola</name>
    <dbReference type="NCBI Taxonomy" id="1690605"/>
    <lineage>
        <taxon>Eukaryota</taxon>
        <taxon>Fungi</taxon>
        <taxon>Dikarya</taxon>
        <taxon>Ascomycota</taxon>
        <taxon>Pezizomycotina</taxon>
        <taxon>Dothideomycetes</taxon>
        <taxon>Dothideomycetidae</taxon>
        <taxon>Mycosphaerellales</taxon>
        <taxon>Extremaceae</taxon>
        <taxon>Vermiconidia</taxon>
    </lineage>
</organism>
<accession>A0ACC3NCK9</accession>
<dbReference type="EMBL" id="JAUTXU010000055">
    <property type="protein sequence ID" value="KAK3714429.1"/>
    <property type="molecule type" value="Genomic_DNA"/>
</dbReference>
<gene>
    <name evidence="1" type="ORF">LTR37_007735</name>
</gene>
<proteinExistence type="predicted"/>
<name>A0ACC3NCK9_9PEZI</name>
<protein>
    <submittedName>
        <fullName evidence="1">Uncharacterized protein</fullName>
    </submittedName>
</protein>
<evidence type="ECO:0000313" key="1">
    <source>
        <dbReference type="EMBL" id="KAK3714429.1"/>
    </source>
</evidence>